<evidence type="ECO:0000259" key="7">
    <source>
        <dbReference type="PROSITE" id="PS50110"/>
    </source>
</evidence>
<evidence type="ECO:0000313" key="8">
    <source>
        <dbReference type="EMBL" id="OYO18724.1"/>
    </source>
</evidence>
<proteinExistence type="predicted"/>
<dbReference type="PROSITE" id="PS00622">
    <property type="entry name" value="HTH_LUXR_1"/>
    <property type="match status" value="1"/>
</dbReference>
<keyword evidence="1 5" id="KW-0597">Phosphoprotein</keyword>
<dbReference type="GO" id="GO:0003677">
    <property type="term" value="F:DNA binding"/>
    <property type="evidence" value="ECO:0007669"/>
    <property type="project" value="UniProtKB-KW"/>
</dbReference>
<keyword evidence="3 8" id="KW-0238">DNA-binding</keyword>
<evidence type="ECO:0000256" key="1">
    <source>
        <dbReference type="ARBA" id="ARBA00022553"/>
    </source>
</evidence>
<dbReference type="EMBL" id="NMVQ01000043">
    <property type="protein sequence ID" value="OYO18724.1"/>
    <property type="molecule type" value="Genomic_DNA"/>
</dbReference>
<dbReference type="SUPFAM" id="SSF52172">
    <property type="entry name" value="CheY-like"/>
    <property type="match status" value="1"/>
</dbReference>
<keyword evidence="9" id="KW-1185">Reference proteome</keyword>
<feature type="domain" description="HTH luxR-type" evidence="6">
    <location>
        <begin position="148"/>
        <end position="213"/>
    </location>
</feature>
<evidence type="ECO:0000256" key="2">
    <source>
        <dbReference type="ARBA" id="ARBA00023015"/>
    </source>
</evidence>
<sequence>MLLVDDDPMARAGVRQILTQDPRIEVVAEVSDGDQVVEACQRHSPDVVLMDLRMQRVNGIEATATVRRQVRPPQVIALTSFDLDQYVYAALAAGAAGFLLKDASPEDLRRSVHTVFAGDAVLSPRSTRHLLNHFSQTEAGRGQLRRQSAETFAGLSDREQEIARLVWQGLSNREIAARLFLGEATVKTHLARLMAKVDADSRVQVALLVERAS</sequence>
<dbReference type="Pfam" id="PF00072">
    <property type="entry name" value="Response_reg"/>
    <property type="match status" value="1"/>
</dbReference>
<dbReference type="InterPro" id="IPR000792">
    <property type="entry name" value="Tscrpt_reg_LuxR_C"/>
</dbReference>
<evidence type="ECO:0000256" key="4">
    <source>
        <dbReference type="ARBA" id="ARBA00023163"/>
    </source>
</evidence>
<evidence type="ECO:0000313" key="9">
    <source>
        <dbReference type="Proteomes" id="UP000216311"/>
    </source>
</evidence>
<dbReference type="CDD" id="cd06170">
    <property type="entry name" value="LuxR_C_like"/>
    <property type="match status" value="1"/>
</dbReference>
<dbReference type="InterPro" id="IPR058245">
    <property type="entry name" value="NreC/VraR/RcsB-like_REC"/>
</dbReference>
<dbReference type="Pfam" id="PF00196">
    <property type="entry name" value="GerE"/>
    <property type="match status" value="1"/>
</dbReference>
<protein>
    <submittedName>
        <fullName evidence="8">DNA-binding response regulator</fullName>
    </submittedName>
</protein>
<dbReference type="PANTHER" id="PTHR43214:SF24">
    <property type="entry name" value="TRANSCRIPTIONAL REGULATORY PROTEIN NARL-RELATED"/>
    <property type="match status" value="1"/>
</dbReference>
<dbReference type="Gene3D" id="3.40.50.2300">
    <property type="match status" value="1"/>
</dbReference>
<dbReference type="SMART" id="SM00448">
    <property type="entry name" value="REC"/>
    <property type="match status" value="1"/>
</dbReference>
<organism evidence="8 9">
    <name type="scientific">Enemella dayhoffiae</name>
    <dbReference type="NCBI Taxonomy" id="2016507"/>
    <lineage>
        <taxon>Bacteria</taxon>
        <taxon>Bacillati</taxon>
        <taxon>Actinomycetota</taxon>
        <taxon>Actinomycetes</taxon>
        <taxon>Propionibacteriales</taxon>
        <taxon>Propionibacteriaceae</taxon>
        <taxon>Enemella</taxon>
    </lineage>
</organism>
<dbReference type="PANTHER" id="PTHR43214">
    <property type="entry name" value="TWO-COMPONENT RESPONSE REGULATOR"/>
    <property type="match status" value="1"/>
</dbReference>
<dbReference type="Proteomes" id="UP000216311">
    <property type="component" value="Unassembled WGS sequence"/>
</dbReference>
<evidence type="ECO:0000256" key="3">
    <source>
        <dbReference type="ARBA" id="ARBA00023125"/>
    </source>
</evidence>
<dbReference type="AlphaFoldDB" id="A0A255GYL0"/>
<feature type="modified residue" description="4-aspartylphosphate" evidence="5">
    <location>
        <position position="51"/>
    </location>
</feature>
<dbReference type="InterPro" id="IPR011006">
    <property type="entry name" value="CheY-like_superfamily"/>
</dbReference>
<dbReference type="OrthoDB" id="9808843at2"/>
<dbReference type="PROSITE" id="PS50110">
    <property type="entry name" value="RESPONSE_REGULATORY"/>
    <property type="match status" value="1"/>
</dbReference>
<keyword evidence="4" id="KW-0804">Transcription</keyword>
<gene>
    <name evidence="8" type="ORF">CGZ93_14390</name>
</gene>
<evidence type="ECO:0000259" key="6">
    <source>
        <dbReference type="PROSITE" id="PS50043"/>
    </source>
</evidence>
<feature type="domain" description="Response regulatory" evidence="7">
    <location>
        <begin position="1"/>
        <end position="116"/>
    </location>
</feature>
<dbReference type="GO" id="GO:0006355">
    <property type="term" value="P:regulation of DNA-templated transcription"/>
    <property type="evidence" value="ECO:0007669"/>
    <property type="project" value="InterPro"/>
</dbReference>
<dbReference type="CDD" id="cd17535">
    <property type="entry name" value="REC_NarL-like"/>
    <property type="match status" value="1"/>
</dbReference>
<dbReference type="GO" id="GO:0000160">
    <property type="term" value="P:phosphorelay signal transduction system"/>
    <property type="evidence" value="ECO:0007669"/>
    <property type="project" value="InterPro"/>
</dbReference>
<dbReference type="InterPro" id="IPR001789">
    <property type="entry name" value="Sig_transdc_resp-reg_receiver"/>
</dbReference>
<name>A0A255GYL0_9ACTN</name>
<accession>A0A255GYL0</accession>
<evidence type="ECO:0000256" key="5">
    <source>
        <dbReference type="PROSITE-ProRule" id="PRU00169"/>
    </source>
</evidence>
<reference evidence="8 9" key="1">
    <citation type="submission" date="2017-07" db="EMBL/GenBank/DDBJ databases">
        <title>Draft whole genome sequences of clinical Proprionibacteriaceae strains.</title>
        <authorList>
            <person name="Bernier A.-M."/>
            <person name="Bernard K."/>
            <person name="Domingo M.-C."/>
        </authorList>
    </citation>
    <scope>NUCLEOTIDE SEQUENCE [LARGE SCALE GENOMIC DNA]</scope>
    <source>
        <strain evidence="8 9">NML 130396</strain>
    </source>
</reference>
<keyword evidence="2" id="KW-0805">Transcription regulation</keyword>
<comment type="caution">
    <text evidence="8">The sequence shown here is derived from an EMBL/GenBank/DDBJ whole genome shotgun (WGS) entry which is preliminary data.</text>
</comment>
<dbReference type="PRINTS" id="PR00038">
    <property type="entry name" value="HTHLUXR"/>
</dbReference>
<dbReference type="SMART" id="SM00421">
    <property type="entry name" value="HTH_LUXR"/>
    <property type="match status" value="1"/>
</dbReference>
<dbReference type="InterPro" id="IPR039420">
    <property type="entry name" value="WalR-like"/>
</dbReference>
<dbReference type="PROSITE" id="PS50043">
    <property type="entry name" value="HTH_LUXR_2"/>
    <property type="match status" value="1"/>
</dbReference>